<dbReference type="InterPro" id="IPR056647">
    <property type="entry name" value="DUF7745"/>
</dbReference>
<organism evidence="2">
    <name type="scientific">Nicotiana tabacum</name>
    <name type="common">Common tobacco</name>
    <dbReference type="NCBI Taxonomy" id="4097"/>
    <lineage>
        <taxon>Eukaryota</taxon>
        <taxon>Viridiplantae</taxon>
        <taxon>Streptophyta</taxon>
        <taxon>Embryophyta</taxon>
        <taxon>Tracheophyta</taxon>
        <taxon>Spermatophyta</taxon>
        <taxon>Magnoliopsida</taxon>
        <taxon>eudicotyledons</taxon>
        <taxon>Gunneridae</taxon>
        <taxon>Pentapetalae</taxon>
        <taxon>asterids</taxon>
        <taxon>lamiids</taxon>
        <taxon>Solanales</taxon>
        <taxon>Solanaceae</taxon>
        <taxon>Nicotianoideae</taxon>
        <taxon>Nicotianeae</taxon>
        <taxon>Nicotiana</taxon>
    </lineage>
</organism>
<sequence>MKVKPRNDLIKALVTFWDPIRNVFRFSDFELTPTLEEITGYTGFGRGLRNQQLIFPRPMSVRRFFNIMNISKQIRKNRVNEGSCSFYFLYCRYGHPEGFETHKKGLNNKQSKDTWKVHRRFAFIVAFLGVIVFPNEKGIVDIRMARIAQVLTDKGDHTLAPLILSNFYRALTRCKSGATFFEGCNILLQIWLIEHLCHHSKFMNYGPSKSNFIENYEERVKDYKSPEGVESWIAHLRALKANQIEWTLGWLPVREVIYMSATKNYLLLMGLRSVQPYTPHWEDIK</sequence>
<protein>
    <recommendedName>
        <fullName evidence="1">DUF7745 domain-containing protein</fullName>
    </recommendedName>
</protein>
<dbReference type="PANTHER" id="PTHR48200:SF1">
    <property type="entry name" value="AMINOTRANSFERASE-LIKE PLANT MOBILE DOMAIN-CONTAINING PROTEIN"/>
    <property type="match status" value="1"/>
</dbReference>
<proteinExistence type="predicted"/>
<evidence type="ECO:0000313" key="2">
    <source>
        <dbReference type="RefSeq" id="XP_016478806.1"/>
    </source>
</evidence>
<name>A0A1S4AQE5_TOBAC</name>
<feature type="domain" description="DUF7745" evidence="1">
    <location>
        <begin position="2"/>
        <end position="279"/>
    </location>
</feature>
<dbReference type="PaxDb" id="4097-A0A1S4AQE5"/>
<dbReference type="OMA" id="DIWAHIK"/>
<dbReference type="Pfam" id="PF24924">
    <property type="entry name" value="DUF7745"/>
    <property type="match status" value="1"/>
</dbReference>
<accession>A0A1S4AQE5</accession>
<dbReference type="AlphaFoldDB" id="A0A1S4AQE5"/>
<gene>
    <name evidence="2" type="primary">LOC107800162</name>
</gene>
<dbReference type="PANTHER" id="PTHR48200">
    <property type="entry name" value="PROTEIN, PUTATIVE-RELATED"/>
    <property type="match status" value="1"/>
</dbReference>
<dbReference type="OrthoDB" id="1291298at2759"/>
<reference evidence="2" key="1">
    <citation type="submission" date="2025-08" db="UniProtKB">
        <authorList>
            <consortium name="RefSeq"/>
        </authorList>
    </citation>
    <scope>IDENTIFICATION</scope>
</reference>
<dbReference type="RefSeq" id="XP_016478806.1">
    <property type="nucleotide sequence ID" value="XM_016623320.1"/>
</dbReference>
<dbReference type="KEGG" id="nta:107800162"/>
<evidence type="ECO:0000259" key="1">
    <source>
        <dbReference type="Pfam" id="PF24924"/>
    </source>
</evidence>